<evidence type="ECO:0008006" key="11">
    <source>
        <dbReference type="Google" id="ProtNLM"/>
    </source>
</evidence>
<feature type="domain" description="RagB/SusD" evidence="7">
    <location>
        <begin position="307"/>
        <end position="486"/>
    </location>
</feature>
<name>A0AAE4BV49_9BACT</name>
<evidence type="ECO:0000259" key="7">
    <source>
        <dbReference type="Pfam" id="PF07980"/>
    </source>
</evidence>
<dbReference type="CDD" id="cd08977">
    <property type="entry name" value="SusD"/>
    <property type="match status" value="1"/>
</dbReference>
<keyword evidence="5" id="KW-0998">Cell outer membrane</keyword>
<dbReference type="AlphaFoldDB" id="A0AAE4BV49"/>
<gene>
    <name evidence="9" type="ORF">HNQ88_004510</name>
</gene>
<keyword evidence="10" id="KW-1185">Reference proteome</keyword>
<dbReference type="InterPro" id="IPR012944">
    <property type="entry name" value="SusD_RagB_dom"/>
</dbReference>
<sequence>MNIFKNNFILRTALFSTFILVFASCSSFLDVDPEGEVTPSDPDAKSAEASVIAVYNQALAWDVHSFSWIGVSSITSDDADKGSDPGDTGTDKHHLDDFMFNAETPAFNDIWVGNYQGISRANRAIEMCENASDIDLEYQENLIAEARFLRAYYYWNLVRCFGGVPKIDFVPDPADPNHVEIGRTRVTKEEIYELIKDDLAYAKEKLFTKGSIPSANLGRATKGAAVTFLAKVAMYEQDWAKVKQYTDEVMGMGYSLTNDYSHIWREIGQNNEESIFEFQARTTTPSIGIEGYSESQGVRNQFGWGFNTPSEDLVSTYEDGDLRVEGTIIFPGQTLWDGEVVNTDVPNKYYNMKAYFSRTQESYDGNNWESNKNLRIFRYGEVLLMSAEASYHAGGDVLTPINDLRKRAGLDPLPHSPTLEDIWKERRLEMAFEHDRFFDIVRQGRAAEVLRAVGKDNFRQGVHEIFPIPNEQIRLSGGVLTQNPGY</sequence>
<evidence type="ECO:0000256" key="2">
    <source>
        <dbReference type="ARBA" id="ARBA00006275"/>
    </source>
</evidence>
<dbReference type="GO" id="GO:0009279">
    <property type="term" value="C:cell outer membrane"/>
    <property type="evidence" value="ECO:0007669"/>
    <property type="project" value="UniProtKB-SubCell"/>
</dbReference>
<feature type="chain" id="PRO_5042219074" description="RagB/SusD family nutrient uptake outer membrane protein" evidence="6">
    <location>
        <begin position="24"/>
        <end position="486"/>
    </location>
</feature>
<dbReference type="Gene3D" id="1.25.40.390">
    <property type="match status" value="1"/>
</dbReference>
<evidence type="ECO:0000259" key="8">
    <source>
        <dbReference type="Pfam" id="PF14322"/>
    </source>
</evidence>
<comment type="similarity">
    <text evidence="2">Belongs to the SusD family.</text>
</comment>
<dbReference type="Pfam" id="PF14322">
    <property type="entry name" value="SusD-like_3"/>
    <property type="match status" value="1"/>
</dbReference>
<keyword evidence="4" id="KW-0472">Membrane</keyword>
<evidence type="ECO:0000256" key="4">
    <source>
        <dbReference type="ARBA" id="ARBA00023136"/>
    </source>
</evidence>
<dbReference type="PROSITE" id="PS51257">
    <property type="entry name" value="PROKAR_LIPOPROTEIN"/>
    <property type="match status" value="1"/>
</dbReference>
<evidence type="ECO:0000313" key="9">
    <source>
        <dbReference type="EMBL" id="MDR6241423.1"/>
    </source>
</evidence>
<dbReference type="Proteomes" id="UP001185092">
    <property type="component" value="Unassembled WGS sequence"/>
</dbReference>
<proteinExistence type="inferred from homology"/>
<feature type="signal peptide" evidence="6">
    <location>
        <begin position="1"/>
        <end position="23"/>
    </location>
</feature>
<evidence type="ECO:0000313" key="10">
    <source>
        <dbReference type="Proteomes" id="UP001185092"/>
    </source>
</evidence>
<dbReference type="EMBL" id="JAVDQD010000008">
    <property type="protein sequence ID" value="MDR6241423.1"/>
    <property type="molecule type" value="Genomic_DNA"/>
</dbReference>
<dbReference type="RefSeq" id="WP_309942176.1">
    <property type="nucleotide sequence ID" value="NZ_AP025306.1"/>
</dbReference>
<evidence type="ECO:0000256" key="5">
    <source>
        <dbReference type="ARBA" id="ARBA00023237"/>
    </source>
</evidence>
<dbReference type="Pfam" id="PF07980">
    <property type="entry name" value="SusD_RagB"/>
    <property type="match status" value="1"/>
</dbReference>
<dbReference type="InterPro" id="IPR011990">
    <property type="entry name" value="TPR-like_helical_dom_sf"/>
</dbReference>
<reference evidence="9" key="1">
    <citation type="submission" date="2023-07" db="EMBL/GenBank/DDBJ databases">
        <title>Genomic Encyclopedia of Type Strains, Phase IV (KMG-IV): sequencing the most valuable type-strain genomes for metagenomic binning, comparative biology and taxonomic classification.</title>
        <authorList>
            <person name="Goeker M."/>
        </authorList>
    </citation>
    <scope>NUCLEOTIDE SEQUENCE</scope>
    <source>
        <strain evidence="9">DSM 26174</strain>
    </source>
</reference>
<dbReference type="InterPro" id="IPR033985">
    <property type="entry name" value="SusD-like_N"/>
</dbReference>
<keyword evidence="3 6" id="KW-0732">Signal</keyword>
<comment type="subcellular location">
    <subcellularLocation>
        <location evidence="1">Cell outer membrane</location>
    </subcellularLocation>
</comment>
<dbReference type="SUPFAM" id="SSF48452">
    <property type="entry name" value="TPR-like"/>
    <property type="match status" value="1"/>
</dbReference>
<evidence type="ECO:0000256" key="3">
    <source>
        <dbReference type="ARBA" id="ARBA00022729"/>
    </source>
</evidence>
<organism evidence="9 10">
    <name type="scientific">Aureibacter tunicatorum</name>
    <dbReference type="NCBI Taxonomy" id="866807"/>
    <lineage>
        <taxon>Bacteria</taxon>
        <taxon>Pseudomonadati</taxon>
        <taxon>Bacteroidota</taxon>
        <taxon>Cytophagia</taxon>
        <taxon>Cytophagales</taxon>
        <taxon>Persicobacteraceae</taxon>
        <taxon>Aureibacter</taxon>
    </lineage>
</organism>
<evidence type="ECO:0000256" key="1">
    <source>
        <dbReference type="ARBA" id="ARBA00004442"/>
    </source>
</evidence>
<accession>A0AAE4BV49</accession>
<feature type="domain" description="SusD-like N-terminal" evidence="8">
    <location>
        <begin position="28"/>
        <end position="232"/>
    </location>
</feature>
<evidence type="ECO:0000256" key="6">
    <source>
        <dbReference type="SAM" id="SignalP"/>
    </source>
</evidence>
<comment type="caution">
    <text evidence="9">The sequence shown here is derived from an EMBL/GenBank/DDBJ whole genome shotgun (WGS) entry which is preliminary data.</text>
</comment>
<protein>
    <recommendedName>
        <fullName evidence="11">RagB/SusD family nutrient uptake outer membrane protein</fullName>
    </recommendedName>
</protein>